<dbReference type="OrthoDB" id="10265994at2759"/>
<dbReference type="RefSeq" id="XP_022466158.1">
    <property type="nucleotide sequence ID" value="XM_022609799.1"/>
</dbReference>
<evidence type="ECO:0000256" key="1">
    <source>
        <dbReference type="ARBA" id="ARBA00004123"/>
    </source>
</evidence>
<dbReference type="OMA" id="VGRSYWT"/>
<evidence type="ECO:0000313" key="6">
    <source>
        <dbReference type="EMBL" id="CCK71913.1"/>
    </source>
</evidence>
<evidence type="ECO:0000256" key="3">
    <source>
        <dbReference type="ARBA" id="ARBA00023163"/>
    </source>
</evidence>
<keyword evidence="2" id="KW-0805">Transcription regulation</keyword>
<dbReference type="GO" id="GO:0045944">
    <property type="term" value="P:positive regulation of transcription by RNA polymerase II"/>
    <property type="evidence" value="ECO:0007669"/>
    <property type="project" value="EnsemblFungi"/>
</dbReference>
<dbReference type="KEGG" id="kng:KNAG_0I01220"/>
<sequence length="255" mass="28188">MENEWNVLVSSLQDLYNANEVTSFGKLQLGPIDAIPAADLQSTLTTVQEHLENVRRGQRLLSTVETKLQGILDSTAHGVNLSAMAQGPPGKQYWCSDFNPTVGIDVGAEVAYKPGKPSVDGEWIQCVVQGVSPDGLKFEIVDPEPDEFGNANKTFKCNWKEIILIPPESQIKDLGEYPRSTKVLARYPETTTFYPAVVVGTNKKHRETCRLRFDGEEEVGKENASRQKPRAALSHGLVGPNTALRQEGKRCHRCL</sequence>
<comment type="subcellular location">
    <subcellularLocation>
        <location evidence="1">Nucleus</location>
    </subcellularLocation>
</comment>
<reference evidence="7" key="2">
    <citation type="submission" date="2012-08" db="EMBL/GenBank/DDBJ databases">
        <title>Genome sequence of Kazachstania naganishii.</title>
        <authorList>
            <person name="Gordon J.L."/>
            <person name="Armisen D."/>
            <person name="Proux-Wera E."/>
            <person name="OhEigeartaigh S.S."/>
            <person name="Byrne K.P."/>
            <person name="Wolfe K.H."/>
        </authorList>
    </citation>
    <scope>NUCLEOTIDE SEQUENCE [LARGE SCALE GENOMIC DNA]</scope>
    <source>
        <strain evidence="7">ATCC MYA-139 / BCRC 22969 / CBS 8797 / CCRC 22969 / KCTC 17520 / NBRC 10181 / NCYC 3082</strain>
    </source>
</reference>
<dbReference type="GO" id="GO:0008104">
    <property type="term" value="P:intracellular protein localization"/>
    <property type="evidence" value="ECO:0007669"/>
    <property type="project" value="EnsemblFungi"/>
</dbReference>
<reference evidence="6 7" key="1">
    <citation type="journal article" date="2011" name="Proc. Natl. Acad. Sci. U.S.A.">
        <title>Evolutionary erosion of yeast sex chromosomes by mating-type switching accidents.</title>
        <authorList>
            <person name="Gordon J.L."/>
            <person name="Armisen D."/>
            <person name="Proux-Wera E."/>
            <person name="Oheigeartaigh S.S."/>
            <person name="Byrne K.P."/>
            <person name="Wolfe K.H."/>
        </authorList>
    </citation>
    <scope>NUCLEOTIDE SEQUENCE [LARGE SCALE GENOMIC DNA]</scope>
    <source>
        <strain evidence="7">ATCC MYA-139 / BCRC 22969 / CBS 8797 / CCRC 22969 / KCTC 17520 / NBRC 10181 / NCYC 3082</strain>
    </source>
</reference>
<keyword evidence="7" id="KW-1185">Reference proteome</keyword>
<dbReference type="InterPro" id="IPR010750">
    <property type="entry name" value="SGF29_tudor-like_dom"/>
</dbReference>
<dbReference type="GO" id="GO:0005634">
    <property type="term" value="C:nucleus"/>
    <property type="evidence" value="ECO:0007669"/>
    <property type="project" value="UniProtKB-SubCell"/>
</dbReference>
<dbReference type="AlphaFoldDB" id="J7RQ63"/>
<dbReference type="GO" id="GO:0140671">
    <property type="term" value="C:ADA complex"/>
    <property type="evidence" value="ECO:0007669"/>
    <property type="project" value="EnsemblFungi"/>
</dbReference>
<evidence type="ECO:0000256" key="4">
    <source>
        <dbReference type="ARBA" id="ARBA00023242"/>
    </source>
</evidence>
<gene>
    <name evidence="6" type="primary">KNAG0I01220</name>
    <name evidence="6" type="ordered locus">KNAG_0I01220</name>
</gene>
<dbReference type="PANTHER" id="PTHR21539:SF0">
    <property type="entry name" value="SAGA-ASSOCIATED FACTOR 29"/>
    <property type="match status" value="1"/>
</dbReference>
<name>J7RQ63_HUIN7</name>
<dbReference type="GO" id="GO:0000124">
    <property type="term" value="C:SAGA complex"/>
    <property type="evidence" value="ECO:0007669"/>
    <property type="project" value="EnsemblFungi"/>
</dbReference>
<dbReference type="Proteomes" id="UP000006310">
    <property type="component" value="Chromosome 9"/>
</dbReference>
<keyword evidence="4" id="KW-0539">Nucleus</keyword>
<dbReference type="InterPro" id="IPR047287">
    <property type="entry name" value="Tudor_SGF29_rpt2"/>
</dbReference>
<dbReference type="PROSITE" id="PS51518">
    <property type="entry name" value="SGF29_C"/>
    <property type="match status" value="1"/>
</dbReference>
<dbReference type="eggNOG" id="KOG3038">
    <property type="taxonomic scope" value="Eukaryota"/>
</dbReference>
<dbReference type="GO" id="GO:0046695">
    <property type="term" value="C:SLIK (SAGA-like) complex"/>
    <property type="evidence" value="ECO:0007669"/>
    <property type="project" value="EnsemblFungi"/>
</dbReference>
<dbReference type="GO" id="GO:0140002">
    <property type="term" value="F:histone H3K4me3 reader activity"/>
    <property type="evidence" value="ECO:0007669"/>
    <property type="project" value="EnsemblFungi"/>
</dbReference>
<dbReference type="InterPro" id="IPR047288">
    <property type="entry name" value="Tudor_SGF29_rpt1"/>
</dbReference>
<dbReference type="GeneID" id="34527656"/>
<dbReference type="PANTHER" id="PTHR21539">
    <property type="entry name" value="SAGA-ASSOCIATED FACTOR 29"/>
    <property type="match status" value="1"/>
</dbReference>
<proteinExistence type="predicted"/>
<accession>J7RQ63</accession>
<dbReference type="CDD" id="cd20393">
    <property type="entry name" value="Tudor_SGF29_rpt1"/>
    <property type="match status" value="1"/>
</dbReference>
<dbReference type="Pfam" id="PF07039">
    <property type="entry name" value="SGF29_Tudor"/>
    <property type="match status" value="1"/>
</dbReference>
<evidence type="ECO:0000259" key="5">
    <source>
        <dbReference type="PROSITE" id="PS51518"/>
    </source>
</evidence>
<dbReference type="GO" id="GO:0072742">
    <property type="term" value="P:SAGA complex localization to transcription regulatory region"/>
    <property type="evidence" value="ECO:0007669"/>
    <property type="project" value="EnsemblFungi"/>
</dbReference>
<organism evidence="6 7">
    <name type="scientific">Huiozyma naganishii (strain ATCC MYA-139 / BCRC 22969 / CBS 8797 / KCTC 17520 / NBRC 10181 / NCYC 3082 / Yp74L-3)</name>
    <name type="common">Yeast</name>
    <name type="synonym">Kazachstania naganishii</name>
    <dbReference type="NCBI Taxonomy" id="1071383"/>
    <lineage>
        <taxon>Eukaryota</taxon>
        <taxon>Fungi</taxon>
        <taxon>Dikarya</taxon>
        <taxon>Ascomycota</taxon>
        <taxon>Saccharomycotina</taxon>
        <taxon>Saccharomycetes</taxon>
        <taxon>Saccharomycetales</taxon>
        <taxon>Saccharomycetaceae</taxon>
        <taxon>Huiozyma</taxon>
    </lineage>
</organism>
<dbReference type="STRING" id="1071383.J7RQ63"/>
<feature type="domain" description="SGF29 C-terminal" evidence="5">
    <location>
        <begin position="100"/>
        <end position="238"/>
    </location>
</feature>
<protein>
    <recommendedName>
        <fullName evidence="5">SGF29 C-terminal domain-containing protein</fullName>
    </recommendedName>
</protein>
<evidence type="ECO:0000256" key="2">
    <source>
        <dbReference type="ARBA" id="ARBA00023015"/>
    </source>
</evidence>
<dbReference type="EMBL" id="HE978322">
    <property type="protein sequence ID" value="CCK71913.1"/>
    <property type="molecule type" value="Genomic_DNA"/>
</dbReference>
<dbReference type="Gene3D" id="2.30.30.140">
    <property type="match status" value="1"/>
</dbReference>
<evidence type="ECO:0000313" key="7">
    <source>
        <dbReference type="Proteomes" id="UP000006310"/>
    </source>
</evidence>
<dbReference type="InterPro" id="IPR037802">
    <property type="entry name" value="SGF29"/>
</dbReference>
<keyword evidence="3" id="KW-0804">Transcription</keyword>
<dbReference type="CDD" id="cd20394">
    <property type="entry name" value="Tudor_SGF29_rpt2"/>
    <property type="match status" value="1"/>
</dbReference>
<dbReference type="HOGENOM" id="CLU_023535_2_0_1"/>